<protein>
    <submittedName>
        <fullName evidence="2">Putative phosphoesterase</fullName>
    </submittedName>
</protein>
<dbReference type="InterPro" id="IPR024654">
    <property type="entry name" value="Calcineurin-like_PHP_lpxH"/>
</dbReference>
<sequence>MISLSDFLVKYNIPSSNNIFLASDTHFNHNNILKFEPYRGDKYVFIDNMNSQFIIEWNDTVNDNDVVIFIGDFALGDEEKAVKIMNSLRGKKIIIRGNHDTRKKVNLYNSELCPSVVEVHDVGMIIHAYSVEFHFSHYPMELGCNKSRFNIHGHIHSKSSPSKDQINVGVDSDYMAGRLLVPLSTVISDARLKIKKYREETKLWD</sequence>
<feature type="domain" description="Calcineurin-like phosphoesterase" evidence="1">
    <location>
        <begin position="19"/>
        <end position="165"/>
    </location>
</feature>
<accession>A0A059T5L2</accession>
<dbReference type="Gene3D" id="3.60.21.10">
    <property type="match status" value="1"/>
</dbReference>
<evidence type="ECO:0000259" key="1">
    <source>
        <dbReference type="Pfam" id="PF12850"/>
    </source>
</evidence>
<evidence type="ECO:0000313" key="3">
    <source>
        <dbReference type="Proteomes" id="UP000026994"/>
    </source>
</evidence>
<reference evidence="2 3" key="1">
    <citation type="journal article" date="2014" name="Appl. Environ. Microbiol.">
        <title>Comparative genomic and morphological analysis of Listeria phages isolated from farm environments.</title>
        <authorList>
            <person name="Denes T."/>
            <person name="Vongkamjan K."/>
            <person name="Ackermann H.W."/>
            <person name="Moreno Switt A.I."/>
            <person name="Wiedmann M."/>
            <person name="den Bakker H.C."/>
        </authorList>
    </citation>
    <scope>NUCLEOTIDE SEQUENCE [LARGE SCALE GENOMIC DNA]</scope>
</reference>
<dbReference type="EMBL" id="KJ094029">
    <property type="protein sequence ID" value="AHL19083.1"/>
    <property type="molecule type" value="Genomic_DNA"/>
</dbReference>
<name>A0A059T5L2_9CAUD</name>
<dbReference type="Proteomes" id="UP000026994">
    <property type="component" value="Segment"/>
</dbReference>
<organism evidence="2 3">
    <name type="scientific">Listeria phage LP-064</name>
    <dbReference type="NCBI Taxonomy" id="1458853"/>
    <lineage>
        <taxon>Viruses</taxon>
        <taxon>Duplodnaviria</taxon>
        <taxon>Heunggongvirae</taxon>
        <taxon>Uroviricota</taxon>
        <taxon>Caudoviricetes</taxon>
        <taxon>Herelleviridae</taxon>
        <taxon>Jasinskavirinae</taxon>
        <taxon>Pecentumvirus</taxon>
        <taxon>Pecentumvirus LP064</taxon>
    </lineage>
</organism>
<evidence type="ECO:0000313" key="2">
    <source>
        <dbReference type="EMBL" id="AHL19083.1"/>
    </source>
</evidence>
<keyword evidence="3" id="KW-1185">Reference proteome</keyword>
<proteinExistence type="predicted"/>
<dbReference type="InterPro" id="IPR029052">
    <property type="entry name" value="Metallo-depent_PP-like"/>
</dbReference>
<dbReference type="Pfam" id="PF12850">
    <property type="entry name" value="Metallophos_2"/>
    <property type="match status" value="1"/>
</dbReference>
<gene>
    <name evidence="2" type="ORF">LP064_063</name>
</gene>
<dbReference type="SUPFAM" id="SSF56300">
    <property type="entry name" value="Metallo-dependent phosphatases"/>
    <property type="match status" value="1"/>
</dbReference>